<evidence type="ECO:0000313" key="2">
    <source>
        <dbReference type="Proteomes" id="UP000017148"/>
    </source>
</evidence>
<dbReference type="AlphaFoldDB" id="U7DCQ7"/>
<name>U7DCQ7_9BACT</name>
<keyword evidence="2" id="KW-1185">Reference proteome</keyword>
<comment type="caution">
    <text evidence="1">The sequence shown here is derived from an EMBL/GenBank/DDBJ whole genome shotgun (WGS) entry which is preliminary data.</text>
</comment>
<protein>
    <submittedName>
        <fullName evidence="1">Uncharacterized protein</fullName>
    </submittedName>
</protein>
<gene>
    <name evidence="1" type="ORF">CALK_0697</name>
</gene>
<accession>U7DCQ7</accession>
<evidence type="ECO:0000313" key="1">
    <source>
        <dbReference type="EMBL" id="ERP38681.1"/>
    </source>
</evidence>
<proteinExistence type="predicted"/>
<sequence>MKVSKIVKLVVVFKAVKYIYNRFFSTSIPTHYDD</sequence>
<dbReference type="EMBL" id="ASJR01000005">
    <property type="protein sequence ID" value="ERP38681.1"/>
    <property type="molecule type" value="Genomic_DNA"/>
</dbReference>
<reference evidence="1 2" key="1">
    <citation type="journal article" date="2013" name="Environ. Microbiol.">
        <title>Genome analysis of Chitinivibrio alkaliphilus gen. nov., sp. nov., a novel extremely haloalkaliphilic anaerobic chitinolytic bacterium from the candidate phylum Termite Group 3.</title>
        <authorList>
            <person name="Sorokin D.Y."/>
            <person name="Gumerov V.M."/>
            <person name="Rakitin A.L."/>
            <person name="Beletsky A.V."/>
            <person name="Damste J.S."/>
            <person name="Muyzer G."/>
            <person name="Mardanov A.V."/>
            <person name="Ravin N.V."/>
        </authorList>
    </citation>
    <scope>NUCLEOTIDE SEQUENCE [LARGE SCALE GENOMIC DNA]</scope>
    <source>
        <strain evidence="1 2">ACht1</strain>
    </source>
</reference>
<organism evidence="1 2">
    <name type="scientific">Chitinivibrio alkaliphilus ACht1</name>
    <dbReference type="NCBI Taxonomy" id="1313304"/>
    <lineage>
        <taxon>Bacteria</taxon>
        <taxon>Pseudomonadati</taxon>
        <taxon>Fibrobacterota</taxon>
        <taxon>Chitinivibrionia</taxon>
        <taxon>Chitinivibrionales</taxon>
        <taxon>Chitinivibrionaceae</taxon>
        <taxon>Chitinivibrio</taxon>
    </lineage>
</organism>
<dbReference type="Proteomes" id="UP000017148">
    <property type="component" value="Unassembled WGS sequence"/>
</dbReference>